<dbReference type="SUPFAM" id="SSF52954">
    <property type="entry name" value="Class II aaRS ABD-related"/>
    <property type="match status" value="1"/>
</dbReference>
<comment type="function">
    <text evidence="8">Catalyzes the attachment of glycine to tRNA(Gly).</text>
</comment>
<dbReference type="InterPro" id="IPR004154">
    <property type="entry name" value="Anticodon-bd"/>
</dbReference>
<dbReference type="FunFam" id="3.40.50.800:FF:000002">
    <property type="entry name" value="Glycine--tRNA ligase"/>
    <property type="match status" value="1"/>
</dbReference>
<dbReference type="GO" id="GO:0005524">
    <property type="term" value="F:ATP binding"/>
    <property type="evidence" value="ECO:0007669"/>
    <property type="project" value="UniProtKB-UniRule"/>
</dbReference>
<dbReference type="HAMAP" id="MF_00253_B">
    <property type="entry name" value="Gly_tRNA_synth_B"/>
    <property type="match status" value="1"/>
</dbReference>
<dbReference type="GO" id="GO:0015966">
    <property type="term" value="P:diadenosine tetraphosphate biosynthetic process"/>
    <property type="evidence" value="ECO:0007669"/>
    <property type="project" value="UniProtKB-ARBA"/>
</dbReference>
<dbReference type="InterPro" id="IPR002314">
    <property type="entry name" value="aa-tRNA-synt_IIb"/>
</dbReference>
<dbReference type="InterPro" id="IPR002315">
    <property type="entry name" value="tRNA-synt_gly"/>
</dbReference>
<comment type="subunit">
    <text evidence="8">Homodimer.</text>
</comment>
<dbReference type="SUPFAM" id="SSF55681">
    <property type="entry name" value="Class II aaRS and biotin synthetases"/>
    <property type="match status" value="1"/>
</dbReference>
<dbReference type="EMBL" id="MWPS01000026">
    <property type="protein sequence ID" value="OPG15776.1"/>
    <property type="molecule type" value="Genomic_DNA"/>
</dbReference>
<dbReference type="InterPro" id="IPR033731">
    <property type="entry name" value="GlyRS-like_core"/>
</dbReference>
<dbReference type="InterPro" id="IPR022961">
    <property type="entry name" value="Gly_tRNA_ligase_bac"/>
</dbReference>
<keyword evidence="5 8" id="KW-0067">ATP-binding</keyword>
<dbReference type="Proteomes" id="UP000190229">
    <property type="component" value="Unassembled WGS sequence"/>
</dbReference>
<comment type="caution">
    <text evidence="10">The sequence shown here is derived from an EMBL/GenBank/DDBJ whole genome shotgun (WGS) entry which is preliminary data.</text>
</comment>
<comment type="subcellular location">
    <subcellularLocation>
        <location evidence="8">Cytoplasm</location>
    </subcellularLocation>
</comment>
<organism evidence="10 11">
    <name type="scientific">Ferroacidibacillus organovorans</name>
    <dbReference type="NCBI Taxonomy" id="1765683"/>
    <lineage>
        <taxon>Bacteria</taxon>
        <taxon>Bacillati</taxon>
        <taxon>Bacillota</taxon>
        <taxon>Bacilli</taxon>
        <taxon>Bacillales</taxon>
        <taxon>Alicyclobacillaceae</taxon>
        <taxon>Ferroacidibacillus</taxon>
    </lineage>
</organism>
<evidence type="ECO:0000256" key="7">
    <source>
        <dbReference type="ARBA" id="ARBA00023146"/>
    </source>
</evidence>
<dbReference type="EC" id="6.1.1.14" evidence="8"/>
<protein>
    <recommendedName>
        <fullName evidence="8">Glycine--tRNA ligase</fullName>
        <ecNumber evidence="8">6.1.1.14</ecNumber>
    </recommendedName>
    <alternativeName>
        <fullName evidence="8">Glycyl-tRNA synthetase</fullName>
        <shortName evidence="8">GlyRS</shortName>
    </alternativeName>
</protein>
<feature type="binding site" evidence="8">
    <location>
        <begin position="331"/>
        <end position="334"/>
    </location>
    <ligand>
        <name>ATP</name>
        <dbReference type="ChEBI" id="CHEBI:30616"/>
    </ligand>
</feature>
<feature type="binding site" evidence="8">
    <location>
        <begin position="327"/>
        <end position="331"/>
    </location>
    <ligand>
        <name>substrate</name>
    </ligand>
</feature>
<keyword evidence="11" id="KW-1185">Reference proteome</keyword>
<keyword evidence="3 8" id="KW-0436">Ligase</keyword>
<feature type="binding site" evidence="8">
    <location>
        <position position="172"/>
    </location>
    <ligand>
        <name>substrate</name>
    </ligand>
</feature>
<keyword evidence="2 8" id="KW-0963">Cytoplasm</keyword>
<name>A0A1V4ES64_9BACL</name>
<feature type="binding site" evidence="8">
    <location>
        <position position="98"/>
    </location>
    <ligand>
        <name>substrate</name>
    </ligand>
</feature>
<dbReference type="GO" id="GO:0016740">
    <property type="term" value="F:transferase activity"/>
    <property type="evidence" value="ECO:0007669"/>
    <property type="project" value="UniProtKB-ARBA"/>
</dbReference>
<dbReference type="NCBIfam" id="NF003211">
    <property type="entry name" value="PRK04173.1"/>
    <property type="match status" value="1"/>
</dbReference>
<evidence type="ECO:0000313" key="11">
    <source>
        <dbReference type="Proteomes" id="UP000190229"/>
    </source>
</evidence>
<feature type="domain" description="Aminoacyl-transfer RNA synthetases class-II family profile" evidence="9">
    <location>
        <begin position="150"/>
        <end position="366"/>
    </location>
</feature>
<dbReference type="PANTHER" id="PTHR10745:SF8">
    <property type="entry name" value="DNA POLYMERASE SUBUNIT GAMMA-2, MITOCHONDRIAL"/>
    <property type="match status" value="1"/>
</dbReference>
<dbReference type="NCBIfam" id="TIGR00389">
    <property type="entry name" value="glyS_dimeric"/>
    <property type="match status" value="1"/>
</dbReference>
<evidence type="ECO:0000256" key="4">
    <source>
        <dbReference type="ARBA" id="ARBA00022741"/>
    </source>
</evidence>
<dbReference type="RefSeq" id="WP_079290811.1">
    <property type="nucleotide sequence ID" value="NZ_MWPS01000026.1"/>
</dbReference>
<dbReference type="Gene3D" id="3.30.930.10">
    <property type="entry name" value="Bira Bifunctional Protein, Domain 2"/>
    <property type="match status" value="1"/>
</dbReference>
<dbReference type="InterPro" id="IPR045864">
    <property type="entry name" value="aa-tRNA-synth_II/BPL/LPL"/>
</dbReference>
<feature type="binding site" evidence="8">
    <location>
        <begin position="204"/>
        <end position="206"/>
    </location>
    <ligand>
        <name>ATP</name>
        <dbReference type="ChEBI" id="CHEBI:30616"/>
    </ligand>
</feature>
<evidence type="ECO:0000256" key="3">
    <source>
        <dbReference type="ARBA" id="ARBA00022598"/>
    </source>
</evidence>
<evidence type="ECO:0000256" key="1">
    <source>
        <dbReference type="ARBA" id="ARBA00008226"/>
    </source>
</evidence>
<evidence type="ECO:0000259" key="9">
    <source>
        <dbReference type="PROSITE" id="PS50862"/>
    </source>
</evidence>
<dbReference type="Pfam" id="PF03129">
    <property type="entry name" value="HGTP_anticodon"/>
    <property type="match status" value="1"/>
</dbReference>
<dbReference type="PRINTS" id="PR01043">
    <property type="entry name" value="TRNASYNTHGLY"/>
</dbReference>
<dbReference type="Pfam" id="PF00587">
    <property type="entry name" value="tRNA-synt_2b"/>
    <property type="match status" value="1"/>
</dbReference>
<reference evidence="10 11" key="1">
    <citation type="submission" date="2017-02" db="EMBL/GenBank/DDBJ databases">
        <title>Draft genome of Acidibacillus ferrooxidans Huett2.</title>
        <authorList>
            <person name="Schopf S."/>
        </authorList>
    </citation>
    <scope>NUCLEOTIDE SEQUENCE [LARGE SCALE GENOMIC DNA]</scope>
    <source>
        <strain evidence="10 11">Huett2</strain>
    </source>
</reference>
<feature type="binding site" evidence="8">
    <location>
        <begin position="219"/>
        <end position="223"/>
    </location>
    <ligand>
        <name>substrate</name>
    </ligand>
</feature>
<evidence type="ECO:0000256" key="2">
    <source>
        <dbReference type="ARBA" id="ARBA00022490"/>
    </source>
</evidence>
<dbReference type="GO" id="GO:0005829">
    <property type="term" value="C:cytosol"/>
    <property type="evidence" value="ECO:0007669"/>
    <property type="project" value="UniProtKB-ARBA"/>
</dbReference>
<keyword evidence="6 8" id="KW-0648">Protein biosynthesis</keyword>
<evidence type="ECO:0000256" key="8">
    <source>
        <dbReference type="HAMAP-Rule" id="MF_00253"/>
    </source>
</evidence>
<proteinExistence type="inferred from homology"/>
<feature type="binding site" evidence="8">
    <location>
        <begin position="288"/>
        <end position="289"/>
    </location>
    <ligand>
        <name>ATP</name>
        <dbReference type="ChEBI" id="CHEBI:30616"/>
    </ligand>
</feature>
<evidence type="ECO:0000256" key="5">
    <source>
        <dbReference type="ARBA" id="ARBA00022840"/>
    </source>
</evidence>
<dbReference type="InterPro" id="IPR027031">
    <property type="entry name" value="Gly-tRNA_synthase/POLG2"/>
</dbReference>
<dbReference type="GO" id="GO:0004820">
    <property type="term" value="F:glycine-tRNA ligase activity"/>
    <property type="evidence" value="ECO:0007669"/>
    <property type="project" value="UniProtKB-UniRule"/>
</dbReference>
<dbReference type="CDD" id="cd00858">
    <property type="entry name" value="GlyRS_anticodon"/>
    <property type="match status" value="1"/>
</dbReference>
<sequence length="463" mass="53451">MGVTMDQLVSLAKRRGFIFPGSDIYGGLANTWDYGPLGSLLKGNIKRAWQYYFIQQNSYNVLIDAAILMNRQVWVASGHVGNFNDPMIDCRACKARHRADKLIEDELAKRGEDRLVDGLPFAEMERLLQAYDIRCKDCGAKDFTPIRQFNMMFKTHQGVTDDSSSEIYLRPETAQGIFVNMKHVQRTMRKKLPFGIGQIGKSFRNEITPGNFTFRTREFEQMELEFFCEPGTDEQWFAHWRTFCYQFVEALGVSKENIRFRDHQKEQLSHYSKATTDVEYQYPFGWGELLGVANRTDYDLRQHETYSHEDFTVREEGKEPFIPYCIEPSIGADRLTLAVLLDAYEEQTLEDGDVRTVLHFHPALAPFQAAVFPLSKKLCDQGQAVFDKLSAEFMVDYDDSGSIGKRYRRHDEIGTPYCVTVDFQTEEDGCVTIRDRDTMTQERVSIAELSSWLRAKIAFTPLR</sequence>
<accession>A0A1V4ES64</accession>
<keyword evidence="4 8" id="KW-0547">Nucleotide-binding</keyword>
<evidence type="ECO:0000313" key="10">
    <source>
        <dbReference type="EMBL" id="OPG15776.1"/>
    </source>
</evidence>
<dbReference type="InterPro" id="IPR006195">
    <property type="entry name" value="aa-tRNA-synth_II"/>
</dbReference>
<dbReference type="InterPro" id="IPR036621">
    <property type="entry name" value="Anticodon-bd_dom_sf"/>
</dbReference>
<evidence type="ECO:0000256" key="6">
    <source>
        <dbReference type="ARBA" id="ARBA00022917"/>
    </source>
</evidence>
<dbReference type="PANTHER" id="PTHR10745">
    <property type="entry name" value="GLYCYL-TRNA SYNTHETASE/DNA POLYMERASE SUBUNIT GAMMA-2"/>
    <property type="match status" value="1"/>
</dbReference>
<gene>
    <name evidence="8" type="primary">glyQS</name>
    <name evidence="10" type="ORF">B2M26_09160</name>
</gene>
<dbReference type="CDD" id="cd00774">
    <property type="entry name" value="GlyRS-like_core"/>
    <property type="match status" value="1"/>
</dbReference>
<comment type="similarity">
    <text evidence="1 8">Belongs to the class-II aminoacyl-tRNA synthetase family.</text>
</comment>
<feature type="binding site" evidence="8">
    <location>
        <begin position="214"/>
        <end position="219"/>
    </location>
    <ligand>
        <name>ATP</name>
        <dbReference type="ChEBI" id="CHEBI:30616"/>
    </ligand>
</feature>
<dbReference type="AlphaFoldDB" id="A0A1V4ES64"/>
<dbReference type="PROSITE" id="PS50862">
    <property type="entry name" value="AA_TRNA_LIGASE_II"/>
    <property type="match status" value="1"/>
</dbReference>
<dbReference type="GO" id="GO:0006426">
    <property type="term" value="P:glycyl-tRNA aminoacylation"/>
    <property type="evidence" value="ECO:0007669"/>
    <property type="project" value="UniProtKB-UniRule"/>
</dbReference>
<dbReference type="GO" id="GO:0140096">
    <property type="term" value="F:catalytic activity, acting on a protein"/>
    <property type="evidence" value="ECO:0007669"/>
    <property type="project" value="UniProtKB-ARBA"/>
</dbReference>
<dbReference type="GO" id="GO:1990742">
    <property type="term" value="C:microvesicle"/>
    <property type="evidence" value="ECO:0007669"/>
    <property type="project" value="UniProtKB-ARBA"/>
</dbReference>
<dbReference type="GO" id="GO:0004081">
    <property type="term" value="F:bis(5'-nucleosyl)-tetraphosphatase (asymmetrical) activity"/>
    <property type="evidence" value="ECO:0007669"/>
    <property type="project" value="UniProtKB-ARBA"/>
</dbReference>
<keyword evidence="7 8" id="KW-0030">Aminoacyl-tRNA synthetase</keyword>
<comment type="catalytic activity">
    <reaction evidence="8">
        <text>tRNA(Gly) + glycine + ATP = glycyl-tRNA(Gly) + AMP + diphosphate</text>
        <dbReference type="Rhea" id="RHEA:16013"/>
        <dbReference type="Rhea" id="RHEA-COMP:9664"/>
        <dbReference type="Rhea" id="RHEA-COMP:9683"/>
        <dbReference type="ChEBI" id="CHEBI:30616"/>
        <dbReference type="ChEBI" id="CHEBI:33019"/>
        <dbReference type="ChEBI" id="CHEBI:57305"/>
        <dbReference type="ChEBI" id="CHEBI:78442"/>
        <dbReference type="ChEBI" id="CHEBI:78522"/>
        <dbReference type="ChEBI" id="CHEBI:456215"/>
        <dbReference type="EC" id="6.1.1.14"/>
    </reaction>
</comment>
<dbReference type="GO" id="GO:0070062">
    <property type="term" value="C:extracellular exosome"/>
    <property type="evidence" value="ECO:0007669"/>
    <property type="project" value="UniProtKB-ARBA"/>
</dbReference>
<dbReference type="Gene3D" id="3.40.50.800">
    <property type="entry name" value="Anticodon-binding domain"/>
    <property type="match status" value="1"/>
</dbReference>